<keyword evidence="13" id="KW-0175">Coiled coil</keyword>
<protein>
    <recommendedName>
        <fullName evidence="3">histidine kinase</fullName>
        <ecNumber evidence="3">2.7.13.3</ecNumber>
    </recommendedName>
</protein>
<proteinExistence type="predicted"/>
<dbReference type="Gene3D" id="3.30.450.40">
    <property type="match status" value="3"/>
</dbReference>
<sequence>MHKSSSTKPGATRRRLPVLWAGLSPRRRLVGALTGLVVLPLLTLVLAQLRGVVDLPGQTLLYLLAVVVVALVGGVLPALAAAIAAALLLDHYFIPPLDDFSIAEPDDVVTLVAFVLVAGAVSSVVSLAERRREAKILATANAESSEEFRRLAAEQAALRRVATLVARGTPPAEVLAAVAHEVSDILGADGTNILHLDPDGGTTVVARVGAYPAEFPIGSRWRPEPPLALAAVLRTGRPARIDDLSQPSDPYGDAVRRLGLRSGVSVPIVVQGDLWGAIAVGTRHERFPADTEERMAGFTELIGTAIANAEGRHQLEKSSDELRRLAQEQAALRRVATLVARGTPPSEVLAAVAHEIGLVLGAEATTIARLDPDGEMTILAVVGAHSEGLAVGSRWKPEPPLALAVALRTGRAARCDDYSEASGAFADATVRRLGIRSSVATPIVVEGRLWGATVAGTRREHLPADTEKRMAGFTELIGTAIANAEGRHQLEESSDELRRLAQEQAALRRVATLVARGMPPAQVFSAVAHEVGSVFDADGTVILRLDPDGATTLVASVGAHRTALPAGSRWKPEPPVAVAIAMRTRRPARCDDYSRAPGEYADAVRRLGLHSSVAAPIVVEGKLWGAIGAGTRGEPFPPDTEERLAGFTELVGTAIANADSRAQLTASRARIVAAADDARRRIERDLHDSTQQRLVALGLALRLARDTVPPELLELQREIGRVADELDGALNELHEIARGIHPAVLSEGGLGPALRGLARRAALPVELDIRTTIRAADPIEVAAYYVVSEALTNTTKHARASCAQVTVEKRDSILHLSIRDDGEGGADPAGGSGLIGLRDRVQALGGLIEVDSRPGEGTAIVVELPLQAN</sequence>
<dbReference type="Pfam" id="PF13185">
    <property type="entry name" value="GAF_2"/>
    <property type="match status" value="1"/>
</dbReference>
<dbReference type="CDD" id="cd16917">
    <property type="entry name" value="HATPase_UhpB-NarQ-NarX-like"/>
    <property type="match status" value="1"/>
</dbReference>
<dbReference type="PANTHER" id="PTHR24421">
    <property type="entry name" value="NITRATE/NITRITE SENSOR PROTEIN NARX-RELATED"/>
    <property type="match status" value="1"/>
</dbReference>
<dbReference type="InterPro" id="IPR003594">
    <property type="entry name" value="HATPase_dom"/>
</dbReference>
<dbReference type="Pfam" id="PF01590">
    <property type="entry name" value="GAF"/>
    <property type="match status" value="2"/>
</dbReference>
<dbReference type="InterPro" id="IPR003018">
    <property type="entry name" value="GAF"/>
</dbReference>
<dbReference type="SMART" id="SM00065">
    <property type="entry name" value="GAF"/>
    <property type="match status" value="3"/>
</dbReference>
<feature type="domain" description="GAF" evidence="15">
    <location>
        <begin position="519"/>
        <end position="665"/>
    </location>
</feature>
<keyword evidence="9" id="KW-0067">ATP-binding</keyword>
<feature type="coiled-coil region" evidence="13">
    <location>
        <begin position="483"/>
        <end position="510"/>
    </location>
</feature>
<feature type="transmembrane region" description="Helical" evidence="14">
    <location>
        <begin position="61"/>
        <end position="88"/>
    </location>
</feature>
<dbReference type="RefSeq" id="WP_344723491.1">
    <property type="nucleotide sequence ID" value="NZ_BAAAUS010000020.1"/>
</dbReference>
<organism evidence="16 17">
    <name type="scientific">Pseudonocardia yunnanensis</name>
    <dbReference type="NCBI Taxonomy" id="58107"/>
    <lineage>
        <taxon>Bacteria</taxon>
        <taxon>Bacillati</taxon>
        <taxon>Actinomycetota</taxon>
        <taxon>Actinomycetes</taxon>
        <taxon>Pseudonocardiales</taxon>
        <taxon>Pseudonocardiaceae</taxon>
        <taxon>Pseudonocardia</taxon>
    </lineage>
</organism>
<dbReference type="InterPro" id="IPR036890">
    <property type="entry name" value="HATPase_C_sf"/>
</dbReference>
<keyword evidence="6 14" id="KW-0812">Transmembrane</keyword>
<evidence type="ECO:0000256" key="14">
    <source>
        <dbReference type="SAM" id="Phobius"/>
    </source>
</evidence>
<dbReference type="InterPro" id="IPR025201">
    <property type="entry name" value="KdpD_TM"/>
</dbReference>
<evidence type="ECO:0000256" key="2">
    <source>
        <dbReference type="ARBA" id="ARBA00004141"/>
    </source>
</evidence>
<evidence type="ECO:0000256" key="13">
    <source>
        <dbReference type="SAM" id="Coils"/>
    </source>
</evidence>
<dbReference type="SUPFAM" id="SSF55781">
    <property type="entry name" value="GAF domain-like"/>
    <property type="match status" value="3"/>
</dbReference>
<evidence type="ECO:0000256" key="8">
    <source>
        <dbReference type="ARBA" id="ARBA00022777"/>
    </source>
</evidence>
<comment type="subcellular location">
    <subcellularLocation>
        <location evidence="2">Membrane</location>
        <topology evidence="2">Multi-pass membrane protein</topology>
    </subcellularLocation>
</comment>
<keyword evidence="5" id="KW-0808">Transferase</keyword>
<evidence type="ECO:0000259" key="15">
    <source>
        <dbReference type="SMART" id="SM00065"/>
    </source>
</evidence>
<evidence type="ECO:0000256" key="4">
    <source>
        <dbReference type="ARBA" id="ARBA00022553"/>
    </source>
</evidence>
<keyword evidence="17" id="KW-1185">Reference proteome</keyword>
<keyword evidence="11" id="KW-0902">Two-component regulatory system</keyword>
<dbReference type="Gene3D" id="1.20.120.620">
    <property type="entry name" value="Backbone structure of the membrane domain of e. Coli histidine kinase receptor kdpd"/>
    <property type="match status" value="1"/>
</dbReference>
<dbReference type="Proteomes" id="UP001597114">
    <property type="component" value="Unassembled WGS sequence"/>
</dbReference>
<dbReference type="InterPro" id="IPR029016">
    <property type="entry name" value="GAF-like_dom_sf"/>
</dbReference>
<comment type="caution">
    <text evidence="16">The sequence shown here is derived from an EMBL/GenBank/DDBJ whole genome shotgun (WGS) entry which is preliminary data.</text>
</comment>
<name>A0ABW4EZQ0_9PSEU</name>
<accession>A0ABW4EZQ0</accession>
<dbReference type="Gene3D" id="3.30.565.10">
    <property type="entry name" value="Histidine kinase-like ATPase, C-terminal domain"/>
    <property type="match status" value="1"/>
</dbReference>
<evidence type="ECO:0000256" key="12">
    <source>
        <dbReference type="ARBA" id="ARBA00023136"/>
    </source>
</evidence>
<dbReference type="SUPFAM" id="SSF55874">
    <property type="entry name" value="ATPase domain of HSP90 chaperone/DNA topoisomerase II/histidine kinase"/>
    <property type="match status" value="1"/>
</dbReference>
<evidence type="ECO:0000256" key="9">
    <source>
        <dbReference type="ARBA" id="ARBA00022840"/>
    </source>
</evidence>
<evidence type="ECO:0000256" key="11">
    <source>
        <dbReference type="ARBA" id="ARBA00023012"/>
    </source>
</evidence>
<evidence type="ECO:0000256" key="7">
    <source>
        <dbReference type="ARBA" id="ARBA00022741"/>
    </source>
</evidence>
<gene>
    <name evidence="16" type="ORF">ACFSJD_20310</name>
</gene>
<keyword evidence="12 14" id="KW-0472">Membrane</keyword>
<feature type="domain" description="GAF" evidence="15">
    <location>
        <begin position="170"/>
        <end position="316"/>
    </location>
</feature>
<dbReference type="GO" id="GO:0016301">
    <property type="term" value="F:kinase activity"/>
    <property type="evidence" value="ECO:0007669"/>
    <property type="project" value="UniProtKB-KW"/>
</dbReference>
<dbReference type="Pfam" id="PF07730">
    <property type="entry name" value="HisKA_3"/>
    <property type="match status" value="1"/>
</dbReference>
<keyword evidence="10 14" id="KW-1133">Transmembrane helix</keyword>
<keyword evidence="8 16" id="KW-0418">Kinase</keyword>
<dbReference type="InterPro" id="IPR050482">
    <property type="entry name" value="Sensor_HK_TwoCompSys"/>
</dbReference>
<keyword evidence="7" id="KW-0547">Nucleotide-binding</keyword>
<comment type="catalytic activity">
    <reaction evidence="1">
        <text>ATP + protein L-histidine = ADP + protein N-phospho-L-histidine.</text>
        <dbReference type="EC" id="2.7.13.3"/>
    </reaction>
</comment>
<reference evidence="17" key="1">
    <citation type="journal article" date="2019" name="Int. J. Syst. Evol. Microbiol.">
        <title>The Global Catalogue of Microorganisms (GCM) 10K type strain sequencing project: providing services to taxonomists for standard genome sequencing and annotation.</title>
        <authorList>
            <consortium name="The Broad Institute Genomics Platform"/>
            <consortium name="The Broad Institute Genome Sequencing Center for Infectious Disease"/>
            <person name="Wu L."/>
            <person name="Ma J."/>
        </authorList>
    </citation>
    <scope>NUCLEOTIDE SEQUENCE [LARGE SCALE GENOMIC DNA]</scope>
    <source>
        <strain evidence="17">CCM 7043</strain>
    </source>
</reference>
<dbReference type="EMBL" id="JBHUCO010000021">
    <property type="protein sequence ID" value="MFD1519850.1"/>
    <property type="molecule type" value="Genomic_DNA"/>
</dbReference>
<dbReference type="PANTHER" id="PTHR24421:SF10">
    <property type="entry name" value="NITRATE_NITRITE SENSOR PROTEIN NARQ"/>
    <property type="match status" value="1"/>
</dbReference>
<evidence type="ECO:0000256" key="1">
    <source>
        <dbReference type="ARBA" id="ARBA00000085"/>
    </source>
</evidence>
<evidence type="ECO:0000256" key="3">
    <source>
        <dbReference type="ARBA" id="ARBA00012438"/>
    </source>
</evidence>
<feature type="transmembrane region" description="Helical" evidence="14">
    <location>
        <begin position="29"/>
        <end position="49"/>
    </location>
</feature>
<feature type="coiled-coil region" evidence="13">
    <location>
        <begin position="308"/>
        <end position="335"/>
    </location>
</feature>
<keyword evidence="4" id="KW-0597">Phosphoprotein</keyword>
<dbReference type="Pfam" id="PF02518">
    <property type="entry name" value="HATPase_c"/>
    <property type="match status" value="1"/>
</dbReference>
<evidence type="ECO:0000256" key="10">
    <source>
        <dbReference type="ARBA" id="ARBA00022989"/>
    </source>
</evidence>
<evidence type="ECO:0000256" key="5">
    <source>
        <dbReference type="ARBA" id="ARBA00022679"/>
    </source>
</evidence>
<dbReference type="Pfam" id="PF13493">
    <property type="entry name" value="DUF4118"/>
    <property type="match status" value="1"/>
</dbReference>
<dbReference type="Gene3D" id="1.20.5.1930">
    <property type="match status" value="1"/>
</dbReference>
<feature type="domain" description="GAF" evidence="15">
    <location>
        <begin position="344"/>
        <end position="491"/>
    </location>
</feature>
<evidence type="ECO:0000313" key="17">
    <source>
        <dbReference type="Proteomes" id="UP001597114"/>
    </source>
</evidence>
<dbReference type="InterPro" id="IPR038318">
    <property type="entry name" value="KdpD_sf"/>
</dbReference>
<evidence type="ECO:0000313" key="16">
    <source>
        <dbReference type="EMBL" id="MFD1519850.1"/>
    </source>
</evidence>
<feature type="transmembrane region" description="Helical" evidence="14">
    <location>
        <begin position="108"/>
        <end position="128"/>
    </location>
</feature>
<dbReference type="InterPro" id="IPR011712">
    <property type="entry name" value="Sig_transdc_His_kin_sub3_dim/P"/>
</dbReference>
<evidence type="ECO:0000256" key="6">
    <source>
        <dbReference type="ARBA" id="ARBA00022692"/>
    </source>
</evidence>
<dbReference type="EC" id="2.7.13.3" evidence="3"/>